<dbReference type="Proteomes" id="UP001151760">
    <property type="component" value="Unassembled WGS sequence"/>
</dbReference>
<reference evidence="1" key="1">
    <citation type="journal article" date="2022" name="Int. J. Mol. Sci.">
        <title>Draft Genome of Tanacetum Coccineum: Genomic Comparison of Closely Related Tanacetum-Family Plants.</title>
        <authorList>
            <person name="Yamashiro T."/>
            <person name="Shiraishi A."/>
            <person name="Nakayama K."/>
            <person name="Satake H."/>
        </authorList>
    </citation>
    <scope>NUCLEOTIDE SEQUENCE</scope>
</reference>
<proteinExistence type="predicted"/>
<name>A0ABQ4WUF2_9ASTR</name>
<dbReference type="InterPro" id="IPR021109">
    <property type="entry name" value="Peptidase_aspartic_dom_sf"/>
</dbReference>
<comment type="caution">
    <text evidence="1">The sequence shown here is derived from an EMBL/GenBank/DDBJ whole genome shotgun (WGS) entry which is preliminary data.</text>
</comment>
<sequence length="225" mass="25726">METQIEQLTKEFHAKATNEAPNSMVDQCKAVYANDEVAIDNTSSKETNELHKVSFISNVDILMTQEEDDVPSRVLPCQLPPKDVNVVPKSMFEHLKPANLKNTDMLVEMVDMTKMAPTGIMENILVRIDKFLFPSDFVVIDMLKTHNETMILASATLNIQAFKIKKSVSISFRMTQVHKMAKDHMMMIKDYDWMMISKKLKDHIQVKLKPKSLKFTASDSQDTDQ</sequence>
<gene>
    <name evidence="1" type="ORF">Tco_0629865</name>
</gene>
<dbReference type="Gene3D" id="2.40.70.10">
    <property type="entry name" value="Acid Proteases"/>
    <property type="match status" value="1"/>
</dbReference>
<evidence type="ECO:0000313" key="2">
    <source>
        <dbReference type="Proteomes" id="UP001151760"/>
    </source>
</evidence>
<evidence type="ECO:0000313" key="1">
    <source>
        <dbReference type="EMBL" id="GJS56503.1"/>
    </source>
</evidence>
<dbReference type="EMBL" id="BQNB010008940">
    <property type="protein sequence ID" value="GJS56503.1"/>
    <property type="molecule type" value="Genomic_DNA"/>
</dbReference>
<dbReference type="PANTHER" id="PTHR33067:SF9">
    <property type="entry name" value="RNA-DIRECTED DNA POLYMERASE"/>
    <property type="match status" value="1"/>
</dbReference>
<evidence type="ECO:0008006" key="3">
    <source>
        <dbReference type="Google" id="ProtNLM"/>
    </source>
</evidence>
<organism evidence="1 2">
    <name type="scientific">Tanacetum coccineum</name>
    <dbReference type="NCBI Taxonomy" id="301880"/>
    <lineage>
        <taxon>Eukaryota</taxon>
        <taxon>Viridiplantae</taxon>
        <taxon>Streptophyta</taxon>
        <taxon>Embryophyta</taxon>
        <taxon>Tracheophyta</taxon>
        <taxon>Spermatophyta</taxon>
        <taxon>Magnoliopsida</taxon>
        <taxon>eudicotyledons</taxon>
        <taxon>Gunneridae</taxon>
        <taxon>Pentapetalae</taxon>
        <taxon>asterids</taxon>
        <taxon>campanulids</taxon>
        <taxon>Asterales</taxon>
        <taxon>Asteraceae</taxon>
        <taxon>Asteroideae</taxon>
        <taxon>Anthemideae</taxon>
        <taxon>Anthemidinae</taxon>
        <taxon>Tanacetum</taxon>
    </lineage>
</organism>
<keyword evidence="2" id="KW-1185">Reference proteome</keyword>
<accession>A0ABQ4WUF2</accession>
<protein>
    <recommendedName>
        <fullName evidence="3">Polyprotein</fullName>
    </recommendedName>
</protein>
<reference evidence="1" key="2">
    <citation type="submission" date="2022-01" db="EMBL/GenBank/DDBJ databases">
        <authorList>
            <person name="Yamashiro T."/>
            <person name="Shiraishi A."/>
            <person name="Satake H."/>
            <person name="Nakayama K."/>
        </authorList>
    </citation>
    <scope>NUCLEOTIDE SEQUENCE</scope>
</reference>
<dbReference type="PANTHER" id="PTHR33067">
    <property type="entry name" value="RNA-DIRECTED DNA POLYMERASE-RELATED"/>
    <property type="match status" value="1"/>
</dbReference>